<protein>
    <submittedName>
        <fullName evidence="3">Uncharacterized protein YndB with AHSA1/START domain</fullName>
    </submittedName>
</protein>
<dbReference type="InterPro" id="IPR023393">
    <property type="entry name" value="START-like_dom_sf"/>
</dbReference>
<evidence type="ECO:0000259" key="2">
    <source>
        <dbReference type="Pfam" id="PF08327"/>
    </source>
</evidence>
<evidence type="ECO:0000313" key="3">
    <source>
        <dbReference type="EMBL" id="MBP2417372.1"/>
    </source>
</evidence>
<dbReference type="EMBL" id="JAGIOB010000001">
    <property type="protein sequence ID" value="MBP2417372.1"/>
    <property type="molecule type" value="Genomic_DNA"/>
</dbReference>
<keyword evidence="4" id="KW-1185">Reference proteome</keyword>
<dbReference type="InterPro" id="IPR013538">
    <property type="entry name" value="ASHA1/2-like_C"/>
</dbReference>
<sequence>MTPDLETVLDAVAGTVLVRAPLAVGRAAVWRALTTEQLGGWLGRPTGLPERMGARFALAHDEDTTSAHRVTRWRPQRVLGWSWHFPGEDDSSVTFRLSVVGPERTVLGVEHRGLADVLGYGAGWQLHLDRLAALLAGEDRDPSALWAEHAARVEVLRAAASSDDPTGSGGSRRVGP</sequence>
<dbReference type="SUPFAM" id="SSF55961">
    <property type="entry name" value="Bet v1-like"/>
    <property type="match status" value="1"/>
</dbReference>
<proteinExistence type="inferred from homology"/>
<organism evidence="3 4">
    <name type="scientific">Microlunatus capsulatus</name>
    <dbReference type="NCBI Taxonomy" id="99117"/>
    <lineage>
        <taxon>Bacteria</taxon>
        <taxon>Bacillati</taxon>
        <taxon>Actinomycetota</taxon>
        <taxon>Actinomycetes</taxon>
        <taxon>Propionibacteriales</taxon>
        <taxon>Propionibacteriaceae</taxon>
        <taxon>Microlunatus</taxon>
    </lineage>
</organism>
<comment type="similarity">
    <text evidence="1">Belongs to the AHA1 family.</text>
</comment>
<dbReference type="Pfam" id="PF08327">
    <property type="entry name" value="AHSA1"/>
    <property type="match status" value="1"/>
</dbReference>
<dbReference type="Gene3D" id="3.30.530.20">
    <property type="match status" value="1"/>
</dbReference>
<dbReference type="Proteomes" id="UP000758168">
    <property type="component" value="Unassembled WGS sequence"/>
</dbReference>
<comment type="caution">
    <text evidence="3">The sequence shown here is derived from an EMBL/GenBank/DDBJ whole genome shotgun (WGS) entry which is preliminary data.</text>
</comment>
<name>A0ABS4Z9I5_9ACTN</name>
<reference evidence="3 4" key="1">
    <citation type="submission" date="2021-03" db="EMBL/GenBank/DDBJ databases">
        <title>Sequencing the genomes of 1000 actinobacteria strains.</title>
        <authorList>
            <person name="Klenk H.-P."/>
        </authorList>
    </citation>
    <scope>NUCLEOTIDE SEQUENCE [LARGE SCALE GENOMIC DNA]</scope>
    <source>
        <strain evidence="3 4">DSM 12936</strain>
    </source>
</reference>
<gene>
    <name evidence="3" type="ORF">JOF54_002294</name>
</gene>
<accession>A0ABS4Z9I5</accession>
<evidence type="ECO:0000256" key="1">
    <source>
        <dbReference type="ARBA" id="ARBA00006817"/>
    </source>
</evidence>
<dbReference type="RefSeq" id="WP_210055849.1">
    <property type="nucleotide sequence ID" value="NZ_BAAAMH010000005.1"/>
</dbReference>
<feature type="domain" description="Activator of Hsp90 ATPase homologue 1/2-like C-terminal" evidence="2">
    <location>
        <begin position="26"/>
        <end position="135"/>
    </location>
</feature>
<evidence type="ECO:0000313" key="4">
    <source>
        <dbReference type="Proteomes" id="UP000758168"/>
    </source>
</evidence>